<organism evidence="3 4">
    <name type="scientific">Acer saccharum</name>
    <name type="common">Sugar maple</name>
    <dbReference type="NCBI Taxonomy" id="4024"/>
    <lineage>
        <taxon>Eukaryota</taxon>
        <taxon>Viridiplantae</taxon>
        <taxon>Streptophyta</taxon>
        <taxon>Embryophyta</taxon>
        <taxon>Tracheophyta</taxon>
        <taxon>Spermatophyta</taxon>
        <taxon>Magnoliopsida</taxon>
        <taxon>eudicotyledons</taxon>
        <taxon>Gunneridae</taxon>
        <taxon>Pentapetalae</taxon>
        <taxon>rosids</taxon>
        <taxon>malvids</taxon>
        <taxon>Sapindales</taxon>
        <taxon>Sapindaceae</taxon>
        <taxon>Hippocastanoideae</taxon>
        <taxon>Acereae</taxon>
        <taxon>Acer</taxon>
    </lineage>
</organism>
<feature type="region of interest" description="Disordered" evidence="1">
    <location>
        <begin position="262"/>
        <end position="315"/>
    </location>
</feature>
<dbReference type="PANTHER" id="PTHR15503">
    <property type="entry name" value="LDOC1 RELATED"/>
    <property type="match status" value="1"/>
</dbReference>
<accession>A0AA39SJF5</accession>
<evidence type="ECO:0000259" key="2">
    <source>
        <dbReference type="Pfam" id="PF03732"/>
    </source>
</evidence>
<dbReference type="InterPro" id="IPR032567">
    <property type="entry name" value="RTL1-rel"/>
</dbReference>
<sequence length="359" mass="40837">MVGLEDTLSGVQASLCDAVDRLDGLEADYGEITQATKATIREYQKGVKEDACFLTQELRNLRTFVEHELRAISAEVDEIRTEWASHRNRPSVSLGATTSTNTIQVPKPSTYSGNLKAMEVENFLFGLEQYFEAKGVRDDATRITNAPTFLRESAQLWWRRKHGDSINPIRTWDEFKRELKKQFSPTNAEKEARGRLRGLKQSGSISDYVKEFTTLTLEIEDMSDKDQLFFFMDGLKDWARVELERRNMQDIGTAIAAAAESLADYSRPKERSDNHEEERDKPKDHDRKEKGRSKSDNGDNRQDQSSGGKPEKIKPKSLCFICNGPHWVRDCPQRKMLNAMVTQLEESKATEGQASMGSI</sequence>
<dbReference type="AlphaFoldDB" id="A0AA39SJF5"/>
<comment type="caution">
    <text evidence="3">The sequence shown here is derived from an EMBL/GenBank/DDBJ whole genome shotgun (WGS) entry which is preliminary data.</text>
</comment>
<protein>
    <recommendedName>
        <fullName evidence="2">Retrotransposon gag domain-containing protein</fullName>
    </recommendedName>
</protein>
<reference evidence="3" key="1">
    <citation type="journal article" date="2022" name="Plant J.">
        <title>Strategies of tolerance reflected in two North American maple genomes.</title>
        <authorList>
            <person name="McEvoy S.L."/>
            <person name="Sezen U.U."/>
            <person name="Trouern-Trend A."/>
            <person name="McMahon S.M."/>
            <person name="Schaberg P.G."/>
            <person name="Yang J."/>
            <person name="Wegrzyn J.L."/>
            <person name="Swenson N.G."/>
        </authorList>
    </citation>
    <scope>NUCLEOTIDE SEQUENCE</scope>
    <source>
        <strain evidence="3">NS2018</strain>
    </source>
</reference>
<name>A0AA39SJF5_ACESA</name>
<gene>
    <name evidence="3" type="ORF">LWI29_004167</name>
</gene>
<dbReference type="Pfam" id="PF03732">
    <property type="entry name" value="Retrotrans_gag"/>
    <property type="match status" value="1"/>
</dbReference>
<evidence type="ECO:0000313" key="4">
    <source>
        <dbReference type="Proteomes" id="UP001168877"/>
    </source>
</evidence>
<dbReference type="Proteomes" id="UP001168877">
    <property type="component" value="Unassembled WGS sequence"/>
</dbReference>
<feature type="compositionally biased region" description="Basic and acidic residues" evidence="1">
    <location>
        <begin position="266"/>
        <end position="302"/>
    </location>
</feature>
<evidence type="ECO:0000256" key="1">
    <source>
        <dbReference type="SAM" id="MobiDB-lite"/>
    </source>
</evidence>
<dbReference type="EMBL" id="JAUESC010000003">
    <property type="protein sequence ID" value="KAK0599311.1"/>
    <property type="molecule type" value="Genomic_DNA"/>
</dbReference>
<proteinExistence type="predicted"/>
<feature type="domain" description="Retrotransposon gag" evidence="2">
    <location>
        <begin position="146"/>
        <end position="237"/>
    </location>
</feature>
<evidence type="ECO:0000313" key="3">
    <source>
        <dbReference type="EMBL" id="KAK0599311.1"/>
    </source>
</evidence>
<keyword evidence="4" id="KW-1185">Reference proteome</keyword>
<dbReference type="InterPro" id="IPR005162">
    <property type="entry name" value="Retrotrans_gag_dom"/>
</dbReference>
<reference evidence="3" key="2">
    <citation type="submission" date="2023-06" db="EMBL/GenBank/DDBJ databases">
        <authorList>
            <person name="Swenson N.G."/>
            <person name="Wegrzyn J.L."/>
            <person name="Mcevoy S.L."/>
        </authorList>
    </citation>
    <scope>NUCLEOTIDE SEQUENCE</scope>
    <source>
        <strain evidence="3">NS2018</strain>
        <tissue evidence="3">Leaf</tissue>
    </source>
</reference>
<dbReference type="PANTHER" id="PTHR15503:SF45">
    <property type="entry name" value="RNA-DIRECTED DNA POLYMERASE HOMOLOG"/>
    <property type="match status" value="1"/>
</dbReference>